<accession>A0ABR1F4B8</accession>
<dbReference type="Pfam" id="PF16782">
    <property type="entry name" value="SIL1"/>
    <property type="match status" value="1"/>
</dbReference>
<dbReference type="GeneID" id="90038359"/>
<gene>
    <name evidence="11" type="ORF">BZA70DRAFT_279794</name>
</gene>
<name>A0ABR1F4B8_9ASCO</name>
<feature type="signal peptide" evidence="10">
    <location>
        <begin position="1"/>
        <end position="25"/>
    </location>
</feature>
<feature type="region of interest" description="Disordered" evidence="9">
    <location>
        <begin position="167"/>
        <end position="192"/>
    </location>
</feature>
<feature type="region of interest" description="Disordered" evidence="9">
    <location>
        <begin position="430"/>
        <end position="449"/>
    </location>
</feature>
<dbReference type="InterPro" id="IPR050693">
    <property type="entry name" value="Hsp70_NEF-Inhibitors"/>
</dbReference>
<feature type="region of interest" description="Disordered" evidence="9">
    <location>
        <begin position="102"/>
        <end position="123"/>
    </location>
</feature>
<dbReference type="InterPro" id="IPR011989">
    <property type="entry name" value="ARM-like"/>
</dbReference>
<proteinExistence type="inferred from homology"/>
<keyword evidence="7" id="KW-0653">Protein transport</keyword>
<dbReference type="SUPFAM" id="SSF48371">
    <property type="entry name" value="ARM repeat"/>
    <property type="match status" value="1"/>
</dbReference>
<keyword evidence="4" id="KW-0813">Transport</keyword>
<evidence type="ECO:0000313" key="11">
    <source>
        <dbReference type="EMBL" id="KAK7204698.1"/>
    </source>
</evidence>
<evidence type="ECO:0000256" key="7">
    <source>
        <dbReference type="ARBA" id="ARBA00022927"/>
    </source>
</evidence>
<comment type="caution">
    <text evidence="11">The sequence shown here is derived from an EMBL/GenBank/DDBJ whole genome shotgun (WGS) entry which is preliminary data.</text>
</comment>
<dbReference type="InterPro" id="IPR031884">
    <property type="entry name" value="Sil1_fungi"/>
</dbReference>
<evidence type="ECO:0000256" key="5">
    <source>
        <dbReference type="ARBA" id="ARBA00022729"/>
    </source>
</evidence>
<keyword evidence="6" id="KW-0256">Endoplasmic reticulum</keyword>
<keyword evidence="5 10" id="KW-0732">Signal</keyword>
<evidence type="ECO:0000256" key="6">
    <source>
        <dbReference type="ARBA" id="ARBA00022824"/>
    </source>
</evidence>
<protein>
    <recommendedName>
        <fullName evidence="3">Nucleotide exchange factor SIL1</fullName>
    </recommendedName>
</protein>
<dbReference type="Proteomes" id="UP001498771">
    <property type="component" value="Unassembled WGS sequence"/>
</dbReference>
<evidence type="ECO:0000256" key="3">
    <source>
        <dbReference type="ARBA" id="ARBA00015352"/>
    </source>
</evidence>
<evidence type="ECO:0000256" key="9">
    <source>
        <dbReference type="SAM" id="MobiDB-lite"/>
    </source>
</evidence>
<feature type="chain" id="PRO_5045751244" description="Nucleotide exchange factor SIL1" evidence="10">
    <location>
        <begin position="26"/>
        <end position="485"/>
    </location>
</feature>
<comment type="similarity">
    <text evidence="1">Belongs to the SIL1 family.</text>
</comment>
<dbReference type="PANTHER" id="PTHR19316:SF34">
    <property type="entry name" value="NUCLEOTIDE EXCHANGE FACTOR SIL1"/>
    <property type="match status" value="1"/>
</dbReference>
<keyword evidence="8" id="KW-0811">Translocation</keyword>
<feature type="compositionally biased region" description="Polar residues" evidence="9">
    <location>
        <begin position="175"/>
        <end position="186"/>
    </location>
</feature>
<evidence type="ECO:0000256" key="8">
    <source>
        <dbReference type="ARBA" id="ARBA00023010"/>
    </source>
</evidence>
<reference evidence="11 12" key="1">
    <citation type="submission" date="2024-03" db="EMBL/GenBank/DDBJ databases">
        <title>Genome-scale model development and genomic sequencing of the oleaginous clade Lipomyces.</title>
        <authorList>
            <consortium name="Lawrence Berkeley National Laboratory"/>
            <person name="Czajka J.J."/>
            <person name="Han Y."/>
            <person name="Kim J."/>
            <person name="Mondo S.J."/>
            <person name="Hofstad B.A."/>
            <person name="Robles A."/>
            <person name="Haridas S."/>
            <person name="Riley R."/>
            <person name="LaButti K."/>
            <person name="Pangilinan J."/>
            <person name="Andreopoulos W."/>
            <person name="Lipzen A."/>
            <person name="Yan J."/>
            <person name="Wang M."/>
            <person name="Ng V."/>
            <person name="Grigoriev I.V."/>
            <person name="Spatafora J.W."/>
            <person name="Magnuson J.K."/>
            <person name="Baker S.E."/>
            <person name="Pomraning K.R."/>
        </authorList>
    </citation>
    <scope>NUCLEOTIDE SEQUENCE [LARGE SCALE GENOMIC DNA]</scope>
    <source>
        <strain evidence="11 12">Phaff 52-87</strain>
    </source>
</reference>
<organism evidence="11 12">
    <name type="scientific">Myxozyma melibiosi</name>
    <dbReference type="NCBI Taxonomy" id="54550"/>
    <lineage>
        <taxon>Eukaryota</taxon>
        <taxon>Fungi</taxon>
        <taxon>Dikarya</taxon>
        <taxon>Ascomycota</taxon>
        <taxon>Saccharomycotina</taxon>
        <taxon>Lipomycetes</taxon>
        <taxon>Lipomycetales</taxon>
        <taxon>Lipomycetaceae</taxon>
        <taxon>Myxozyma</taxon>
    </lineage>
</organism>
<evidence type="ECO:0000256" key="4">
    <source>
        <dbReference type="ARBA" id="ARBA00022448"/>
    </source>
</evidence>
<comment type="subunit">
    <text evidence="2">Interacts with KAR2.</text>
</comment>
<evidence type="ECO:0000256" key="2">
    <source>
        <dbReference type="ARBA" id="ARBA00011799"/>
    </source>
</evidence>
<dbReference type="EMBL" id="JBBJBU010000007">
    <property type="protein sequence ID" value="KAK7204698.1"/>
    <property type="molecule type" value="Genomic_DNA"/>
</dbReference>
<dbReference type="RefSeq" id="XP_064767731.1">
    <property type="nucleotide sequence ID" value="XM_064912847.1"/>
</dbReference>
<dbReference type="InterPro" id="IPR016024">
    <property type="entry name" value="ARM-type_fold"/>
</dbReference>
<keyword evidence="12" id="KW-1185">Reference proteome</keyword>
<dbReference type="PANTHER" id="PTHR19316">
    <property type="entry name" value="PROTEIN FOLDING REGULATOR"/>
    <property type="match status" value="1"/>
</dbReference>
<evidence type="ECO:0000256" key="10">
    <source>
        <dbReference type="SAM" id="SignalP"/>
    </source>
</evidence>
<dbReference type="Gene3D" id="1.25.10.10">
    <property type="entry name" value="Leucine-rich Repeat Variant"/>
    <property type="match status" value="1"/>
</dbReference>
<sequence length="485" mass="52388">MRIRGLCYITCAIASAVALVGAVEADSNGMICPDDGSGACYSQEFVPTEEFQQVKPGQNLPPGVHVRLNFETGVREAKLLAPEGADDDEDSTAVVVVPGGESVTVETSEEDDAGASQDTDSFTAEEEQQDRNIWGQFSYSHKPNPHISLSDHEDFESTLAYALSAGKVPEDDSTAESATVPPTSSELAEAATDSEGPYAVLLTALRTIEDYAHEIDFGIKLADPETVTDFLAILGSHPHAPVRALAARVIGSSLRNNAPALDIAAPARVVSYLLSALESENDAEVRKRIMFALASSIHGRFGRQEFWSQNGGEILRRKFYTDGVGEDYMGRCGTFVEDSFVNSESESSSASQASNEIQKEMGLWCAAFQDALSQDNISSTDARDKIFSALSAIKSKYPTYCPVQDSFRAWIAAKVDQRAALKQRYRSDAGAAEKADELPNSGLATRDEDGEVSGAEMGFLDKLFVSRHSLFGNPKAMRKAFDDEL</sequence>
<evidence type="ECO:0000313" key="12">
    <source>
        <dbReference type="Proteomes" id="UP001498771"/>
    </source>
</evidence>
<evidence type="ECO:0000256" key="1">
    <source>
        <dbReference type="ARBA" id="ARBA00010588"/>
    </source>
</evidence>